<feature type="transmembrane region" description="Helical" evidence="6">
    <location>
        <begin position="40"/>
        <end position="60"/>
    </location>
</feature>
<keyword evidence="4 6" id="KW-1133">Transmembrane helix</keyword>
<sequence length="130" mass="14643">MKKWFELEVVRYLVSGLSAVATDFLIYMMLYLIFEVNPSISKGISYISGALLAFLINRAWTFDAGKSHHTHIALIKFTVLYAFSFSLNVVINAFVLNISEIALLGFSFATGTSIIVNYIGQKFWVFKKIG</sequence>
<dbReference type="InterPro" id="IPR007267">
    <property type="entry name" value="GtrA_DPMS_TM"/>
</dbReference>
<comment type="caution">
    <text evidence="8">The sequence shown here is derived from an EMBL/GenBank/DDBJ whole genome shotgun (WGS) entry which is preliminary data.</text>
</comment>
<feature type="transmembrane region" description="Helical" evidence="6">
    <location>
        <begin position="101"/>
        <end position="120"/>
    </location>
</feature>
<reference evidence="8 9" key="1">
    <citation type="submission" date="2023-04" db="EMBL/GenBank/DDBJ databases">
        <title>Fusibacter bizertensis strain WBS, isolated from littoral bottom sediments of the Arctic seas - biochemical and genomic analysis.</title>
        <authorList>
            <person name="Brioukhanov A.L."/>
        </authorList>
    </citation>
    <scope>NUCLEOTIDE SEQUENCE [LARGE SCALE GENOMIC DNA]</scope>
    <source>
        <strain evidence="8 9">WBS</strain>
    </source>
</reference>
<dbReference type="Pfam" id="PF04138">
    <property type="entry name" value="GtrA_DPMS_TM"/>
    <property type="match status" value="1"/>
</dbReference>
<dbReference type="PANTHER" id="PTHR38459">
    <property type="entry name" value="PROPHAGE BACTOPRENOL-LINKED GLUCOSE TRANSLOCASE HOMOLOG"/>
    <property type="match status" value="1"/>
</dbReference>
<protein>
    <submittedName>
        <fullName evidence="8">GtrA family protein</fullName>
    </submittedName>
</protein>
<name>A0ABT6ND31_9FIRM</name>
<gene>
    <name evidence="8" type="ORF">QE109_09165</name>
</gene>
<dbReference type="EMBL" id="JARYZI010000005">
    <property type="protein sequence ID" value="MDH8678316.1"/>
    <property type="molecule type" value="Genomic_DNA"/>
</dbReference>
<evidence type="ECO:0000256" key="4">
    <source>
        <dbReference type="ARBA" id="ARBA00022989"/>
    </source>
</evidence>
<dbReference type="PANTHER" id="PTHR38459:SF1">
    <property type="entry name" value="PROPHAGE BACTOPRENOL-LINKED GLUCOSE TRANSLOCASE HOMOLOG"/>
    <property type="match status" value="1"/>
</dbReference>
<evidence type="ECO:0000259" key="7">
    <source>
        <dbReference type="Pfam" id="PF04138"/>
    </source>
</evidence>
<proteinExistence type="inferred from homology"/>
<dbReference type="RefSeq" id="WP_281094158.1">
    <property type="nucleotide sequence ID" value="NZ_JARYZI010000005.1"/>
</dbReference>
<keyword evidence="9" id="KW-1185">Reference proteome</keyword>
<evidence type="ECO:0000256" key="3">
    <source>
        <dbReference type="ARBA" id="ARBA00022692"/>
    </source>
</evidence>
<keyword evidence="5 6" id="KW-0472">Membrane</keyword>
<evidence type="ECO:0000256" key="5">
    <source>
        <dbReference type="ARBA" id="ARBA00023136"/>
    </source>
</evidence>
<keyword evidence="3 6" id="KW-0812">Transmembrane</keyword>
<accession>A0ABT6ND31</accession>
<organism evidence="8 9">
    <name type="scientific">Fusibacter bizertensis</name>
    <dbReference type="NCBI Taxonomy" id="1488331"/>
    <lineage>
        <taxon>Bacteria</taxon>
        <taxon>Bacillati</taxon>
        <taxon>Bacillota</taxon>
        <taxon>Clostridia</taxon>
        <taxon>Eubacteriales</taxon>
        <taxon>Eubacteriales Family XII. Incertae Sedis</taxon>
        <taxon>Fusibacter</taxon>
    </lineage>
</organism>
<dbReference type="InterPro" id="IPR051401">
    <property type="entry name" value="GtrA_CellWall_Glycosyl"/>
</dbReference>
<evidence type="ECO:0000256" key="1">
    <source>
        <dbReference type="ARBA" id="ARBA00004141"/>
    </source>
</evidence>
<evidence type="ECO:0000256" key="6">
    <source>
        <dbReference type="SAM" id="Phobius"/>
    </source>
</evidence>
<feature type="transmembrane region" description="Helical" evidence="6">
    <location>
        <begin position="12"/>
        <end position="34"/>
    </location>
</feature>
<comment type="similarity">
    <text evidence="2">Belongs to the GtrA family.</text>
</comment>
<feature type="domain" description="GtrA/DPMS transmembrane" evidence="7">
    <location>
        <begin position="11"/>
        <end position="126"/>
    </location>
</feature>
<evidence type="ECO:0000256" key="2">
    <source>
        <dbReference type="ARBA" id="ARBA00009399"/>
    </source>
</evidence>
<dbReference type="Proteomes" id="UP001158045">
    <property type="component" value="Unassembled WGS sequence"/>
</dbReference>
<evidence type="ECO:0000313" key="9">
    <source>
        <dbReference type="Proteomes" id="UP001158045"/>
    </source>
</evidence>
<comment type="subcellular location">
    <subcellularLocation>
        <location evidence="1">Membrane</location>
        <topology evidence="1">Multi-pass membrane protein</topology>
    </subcellularLocation>
</comment>
<feature type="transmembrane region" description="Helical" evidence="6">
    <location>
        <begin position="72"/>
        <end position="95"/>
    </location>
</feature>
<evidence type="ECO:0000313" key="8">
    <source>
        <dbReference type="EMBL" id="MDH8678316.1"/>
    </source>
</evidence>